<dbReference type="EMBL" id="JAACFV010000013">
    <property type="protein sequence ID" value="KAF7512341.1"/>
    <property type="molecule type" value="Genomic_DNA"/>
</dbReference>
<evidence type="ECO:0000256" key="1">
    <source>
        <dbReference type="SAM" id="Phobius"/>
    </source>
</evidence>
<keyword evidence="1" id="KW-1133">Transmembrane helix</keyword>
<dbReference type="PANTHER" id="PTHR34414">
    <property type="entry name" value="HET DOMAIN-CONTAINING PROTEIN-RELATED"/>
    <property type="match status" value="1"/>
</dbReference>
<sequence>MSSSFDFLEHELRSDLLFEQGVTGGEPQLRRVDGKPMLPGQPWIDMTTGDLLPFFRKSFLIEALDKAAPYLWLVSTPTETNVYPMHHQIVRGRSIVVTEEPGLHLVWHYDKIFIKPIPKFLLCAAFWRYIYDQDRAVWKAAAGFMRTYCYMIRNESDFNLAISDSMALIPRGLDQAQKLTFETFVPFVAQFENLKNCEVAPRYSYGMLRLTRINHMAFFFMGKLTYFHIQPQWVDYLGNFISPILTTFAVMSTILGSMQVGLASQSLDGGMVWPQFVAVCEWTAVAVLILVAAIFIALLGFFLSMMLKELVFARSFIRAKRLSVVKESQAVV</sequence>
<evidence type="ECO:0000313" key="3">
    <source>
        <dbReference type="Proteomes" id="UP000606974"/>
    </source>
</evidence>
<comment type="caution">
    <text evidence="2">The sequence shown here is derived from an EMBL/GenBank/DDBJ whole genome shotgun (WGS) entry which is preliminary data.</text>
</comment>
<keyword evidence="3" id="KW-1185">Reference proteome</keyword>
<accession>A0A8H7ASG2</accession>
<proteinExistence type="predicted"/>
<evidence type="ECO:0000313" key="2">
    <source>
        <dbReference type="EMBL" id="KAF7512341.1"/>
    </source>
</evidence>
<keyword evidence="1" id="KW-0812">Transmembrane</keyword>
<feature type="transmembrane region" description="Helical" evidence="1">
    <location>
        <begin position="240"/>
        <end position="262"/>
    </location>
</feature>
<dbReference type="Pfam" id="PF20246">
    <property type="entry name" value="DUF6601"/>
    <property type="match status" value="1"/>
</dbReference>
<keyword evidence="1" id="KW-0472">Membrane</keyword>
<dbReference type="InterPro" id="IPR046536">
    <property type="entry name" value="DUF6601"/>
</dbReference>
<protein>
    <recommendedName>
        <fullName evidence="4">Subtilisin-like serine protease</fullName>
    </recommendedName>
</protein>
<dbReference type="Proteomes" id="UP000606974">
    <property type="component" value="Unassembled WGS sequence"/>
</dbReference>
<dbReference type="OrthoDB" id="5086500at2759"/>
<reference evidence="2" key="1">
    <citation type="submission" date="2020-02" db="EMBL/GenBank/DDBJ databases">
        <authorList>
            <person name="Palmer J.M."/>
        </authorList>
    </citation>
    <scope>NUCLEOTIDE SEQUENCE</scope>
    <source>
        <strain evidence="2">EPUS1.4</strain>
        <tissue evidence="2">Thallus</tissue>
    </source>
</reference>
<organism evidence="2 3">
    <name type="scientific">Endocarpon pusillum</name>
    <dbReference type="NCBI Taxonomy" id="364733"/>
    <lineage>
        <taxon>Eukaryota</taxon>
        <taxon>Fungi</taxon>
        <taxon>Dikarya</taxon>
        <taxon>Ascomycota</taxon>
        <taxon>Pezizomycotina</taxon>
        <taxon>Eurotiomycetes</taxon>
        <taxon>Chaetothyriomycetidae</taxon>
        <taxon>Verrucariales</taxon>
        <taxon>Verrucariaceae</taxon>
        <taxon>Endocarpon</taxon>
    </lineage>
</organism>
<dbReference type="PANTHER" id="PTHR34414:SF1">
    <property type="entry name" value="SUBTILISIN-LIKE SERINE PROTEASE"/>
    <property type="match status" value="1"/>
</dbReference>
<evidence type="ECO:0008006" key="4">
    <source>
        <dbReference type="Google" id="ProtNLM"/>
    </source>
</evidence>
<name>A0A8H7ASG2_9EURO</name>
<feature type="transmembrane region" description="Helical" evidence="1">
    <location>
        <begin position="282"/>
        <end position="307"/>
    </location>
</feature>
<dbReference type="AlphaFoldDB" id="A0A8H7ASG2"/>
<gene>
    <name evidence="2" type="ORF">GJ744_001909</name>
</gene>